<dbReference type="AlphaFoldDB" id="A0A6C0KH40"/>
<accession>A0A6C0KH40</accession>
<reference evidence="1" key="1">
    <citation type="journal article" date="2020" name="Nature">
        <title>Giant virus diversity and host interactions through global metagenomics.</title>
        <authorList>
            <person name="Schulz F."/>
            <person name="Roux S."/>
            <person name="Paez-Espino D."/>
            <person name="Jungbluth S."/>
            <person name="Walsh D.A."/>
            <person name="Denef V.J."/>
            <person name="McMahon K.D."/>
            <person name="Konstantinidis K.T."/>
            <person name="Eloe-Fadrosh E.A."/>
            <person name="Kyrpides N.C."/>
            <person name="Woyke T."/>
        </authorList>
    </citation>
    <scope>NUCLEOTIDE SEQUENCE</scope>
    <source>
        <strain evidence="1">GVMAG-S-3300012000-53</strain>
    </source>
</reference>
<protein>
    <submittedName>
        <fullName evidence="1">Uncharacterized protein</fullName>
    </submittedName>
</protein>
<organism evidence="1">
    <name type="scientific">viral metagenome</name>
    <dbReference type="NCBI Taxonomy" id="1070528"/>
    <lineage>
        <taxon>unclassified sequences</taxon>
        <taxon>metagenomes</taxon>
        <taxon>organismal metagenomes</taxon>
    </lineage>
</organism>
<name>A0A6C0KH40_9ZZZZ</name>
<dbReference type="EMBL" id="MN740887">
    <property type="protein sequence ID" value="QHU16643.1"/>
    <property type="molecule type" value="Genomic_DNA"/>
</dbReference>
<sequence length="140" mass="16499">MTDITTIIEKLPQEIKTQIYKDYFEATIVYDDLKQIINSDKCKALYNIELADILSKVLHNNIVVKYLCKHEKEFKFVYNMEVVLKPNTAVDYYNFASLWLFNLYFKDIMKNPVSLSIKTNMFNRVFTNYVADTGNISIIQ</sequence>
<evidence type="ECO:0000313" key="1">
    <source>
        <dbReference type="EMBL" id="QHU16643.1"/>
    </source>
</evidence>
<proteinExistence type="predicted"/>